<feature type="transmembrane region" description="Helical" evidence="1">
    <location>
        <begin position="48"/>
        <end position="66"/>
    </location>
</feature>
<evidence type="ECO:0000256" key="1">
    <source>
        <dbReference type="SAM" id="Phobius"/>
    </source>
</evidence>
<comment type="caution">
    <text evidence="2">The sequence shown here is derived from an EMBL/GenBank/DDBJ whole genome shotgun (WGS) entry which is preliminary data.</text>
</comment>
<protein>
    <submittedName>
        <fullName evidence="2">Uncharacterized protein</fullName>
    </submittedName>
</protein>
<sequence length="106" mass="10252">MLPPTGTAQEGGSFLVEGSGSAVATAGLAIVPLGLFVIAALAAPAGRAVAPLGVLALLALVLRFVVAPPDLGLGREVVQREPPLAVALAVLAAATGLAAVAASRRP</sequence>
<dbReference type="RefSeq" id="WP_107571413.1">
    <property type="nucleotide sequence ID" value="NZ_PYYB01000006.1"/>
</dbReference>
<keyword evidence="1" id="KW-0472">Membrane</keyword>
<dbReference type="AlphaFoldDB" id="A0A2T4UBB1"/>
<reference evidence="2 3" key="1">
    <citation type="submission" date="2018-03" db="EMBL/GenBank/DDBJ databases">
        <title>Aquarubrobacter algicola gen. nov., sp. nov., a novel actinobacterium isolated from shallow eutrophic lake during the end of cyanobacterial harmful algal blooms.</title>
        <authorList>
            <person name="Chun S.J."/>
        </authorList>
    </citation>
    <scope>NUCLEOTIDE SEQUENCE [LARGE SCALE GENOMIC DNA]</scope>
    <source>
        <strain evidence="2 3">Seoho-28</strain>
    </source>
</reference>
<name>A0A2T4UBB1_9ACTN</name>
<organism evidence="2 3">
    <name type="scientific">Paraconexibacter algicola</name>
    <dbReference type="NCBI Taxonomy" id="2133960"/>
    <lineage>
        <taxon>Bacteria</taxon>
        <taxon>Bacillati</taxon>
        <taxon>Actinomycetota</taxon>
        <taxon>Thermoleophilia</taxon>
        <taxon>Solirubrobacterales</taxon>
        <taxon>Paraconexibacteraceae</taxon>
        <taxon>Paraconexibacter</taxon>
    </lineage>
</organism>
<keyword evidence="1" id="KW-0812">Transmembrane</keyword>
<proteinExistence type="predicted"/>
<accession>A0A2T4UBB1</accession>
<feature type="transmembrane region" description="Helical" evidence="1">
    <location>
        <begin position="20"/>
        <end position="41"/>
    </location>
</feature>
<keyword evidence="1" id="KW-1133">Transmembrane helix</keyword>
<evidence type="ECO:0000313" key="2">
    <source>
        <dbReference type="EMBL" id="PTL54138.1"/>
    </source>
</evidence>
<dbReference type="EMBL" id="PYYB01000006">
    <property type="protein sequence ID" value="PTL54138.1"/>
    <property type="molecule type" value="Genomic_DNA"/>
</dbReference>
<evidence type="ECO:0000313" key="3">
    <source>
        <dbReference type="Proteomes" id="UP000240739"/>
    </source>
</evidence>
<dbReference type="Proteomes" id="UP000240739">
    <property type="component" value="Unassembled WGS sequence"/>
</dbReference>
<keyword evidence="3" id="KW-1185">Reference proteome</keyword>
<gene>
    <name evidence="2" type="ORF">C7Y72_22250</name>
</gene>
<feature type="transmembrane region" description="Helical" evidence="1">
    <location>
        <begin position="86"/>
        <end position="103"/>
    </location>
</feature>